<evidence type="ECO:0000256" key="1">
    <source>
        <dbReference type="ARBA" id="ARBA00007177"/>
    </source>
</evidence>
<comment type="caution">
    <text evidence="4">The sequence shown here is derived from an EMBL/GenBank/DDBJ whole genome shotgun (WGS) entry which is preliminary data.</text>
</comment>
<keyword evidence="3" id="KW-0963">Cytoplasm</keyword>
<comment type="similarity">
    <text evidence="1 3">Belongs to the UreD family.</text>
</comment>
<dbReference type="PANTHER" id="PTHR33643">
    <property type="entry name" value="UREASE ACCESSORY PROTEIN D"/>
    <property type="match status" value="1"/>
</dbReference>
<evidence type="ECO:0000313" key="4">
    <source>
        <dbReference type="EMBL" id="MCM2564141.1"/>
    </source>
</evidence>
<dbReference type="Pfam" id="PF01774">
    <property type="entry name" value="UreD"/>
    <property type="match status" value="1"/>
</dbReference>
<proteinExistence type="inferred from homology"/>
<dbReference type="InterPro" id="IPR002669">
    <property type="entry name" value="UreD"/>
</dbReference>
<comment type="subunit">
    <text evidence="3">UreD, UreF and UreG form a complex that acts as a GTP-hydrolysis-dependent molecular chaperone, activating the urease apoprotein by helping to assemble the nickel containing metallocenter of UreC. The UreE protein probably delivers the nickel.</text>
</comment>
<evidence type="ECO:0000256" key="3">
    <source>
        <dbReference type="HAMAP-Rule" id="MF_01384"/>
    </source>
</evidence>
<comment type="function">
    <text evidence="3">Required for maturation of urease via the functional incorporation of the urease nickel metallocenter.</text>
</comment>
<sequence>MPDSPHFATPSAASAHSAWQAHLRLGFALHDGVSRLVERTHSGPLRVQKPLYPEGDAICHAIIIHPPGGVVGGDQLAVDATVGEGAHALLTSPGAAKWYRANGHVSGQHLVLRAGSGAAIEWLPQESIFFDQACVRLRHEVELAPDAGYIGCDIVCLGRGASGEMFNTGSISQQVQIRRGGKLLWWEQGVLAAGGALMASPLGLGGHTVCATLIAVGMPVSPAVLAAVREIAVPAGAAFGATHMKALVVVRLLCGDSEAARRIMLAAWQLLRPAMLGRDAVVPRIWNT</sequence>
<gene>
    <name evidence="3" type="primary">ureD</name>
    <name evidence="4" type="ORF">NCG91_00890</name>
</gene>
<evidence type="ECO:0000256" key="2">
    <source>
        <dbReference type="ARBA" id="ARBA00023186"/>
    </source>
</evidence>
<dbReference type="PANTHER" id="PTHR33643:SF1">
    <property type="entry name" value="UREASE ACCESSORY PROTEIN D"/>
    <property type="match status" value="1"/>
</dbReference>
<keyword evidence="2 3" id="KW-0143">Chaperone</keyword>
<dbReference type="EMBL" id="JAMQGR010000001">
    <property type="protein sequence ID" value="MCM2564141.1"/>
    <property type="molecule type" value="Genomic_DNA"/>
</dbReference>
<dbReference type="HAMAP" id="MF_01384">
    <property type="entry name" value="UreD"/>
    <property type="match status" value="1"/>
</dbReference>
<keyword evidence="3" id="KW-0996">Nickel insertion</keyword>
<accession>A0ABT0WJ99</accession>
<name>A0ABT0WJ99_9BURK</name>
<evidence type="ECO:0000313" key="5">
    <source>
        <dbReference type="Proteomes" id="UP001202243"/>
    </source>
</evidence>
<dbReference type="RefSeq" id="WP_251348196.1">
    <property type="nucleotide sequence ID" value="NZ_JAMQGR010000001.1"/>
</dbReference>
<comment type="subcellular location">
    <subcellularLocation>
        <location evidence="3">Cytoplasm</location>
    </subcellularLocation>
</comment>
<reference evidence="4 5" key="1">
    <citation type="submission" date="2022-06" db="EMBL/GenBank/DDBJ databases">
        <title>Janthinobacterium kumbetensis sp. nov., isolated from spring water in Turkey.</title>
        <authorList>
            <person name="Inan Bektas K."/>
            <person name="Belduz A.A."/>
            <person name="Canakci S."/>
            <person name="Nalcaoglu A."/>
            <person name="Ceylan E."/>
            <person name="Kati H."/>
        </authorList>
    </citation>
    <scope>NUCLEOTIDE SEQUENCE [LARGE SCALE GENOMIC DNA]</scope>
    <source>
        <strain evidence="4 5">GK</strain>
    </source>
</reference>
<protein>
    <recommendedName>
        <fullName evidence="3">Urease accessory protein UreD</fullName>
    </recommendedName>
</protein>
<keyword evidence="5" id="KW-1185">Reference proteome</keyword>
<dbReference type="Proteomes" id="UP001202243">
    <property type="component" value="Unassembled WGS sequence"/>
</dbReference>
<organism evidence="4 5">
    <name type="scientific">Janthinobacterium kumbetense</name>
    <dbReference type="NCBI Taxonomy" id="2950280"/>
    <lineage>
        <taxon>Bacteria</taxon>
        <taxon>Pseudomonadati</taxon>
        <taxon>Pseudomonadota</taxon>
        <taxon>Betaproteobacteria</taxon>
        <taxon>Burkholderiales</taxon>
        <taxon>Oxalobacteraceae</taxon>
        <taxon>Janthinobacterium</taxon>
    </lineage>
</organism>